<gene>
    <name evidence="3" type="ORF">METZ01_LOCUS201456</name>
</gene>
<dbReference type="InterPro" id="IPR050659">
    <property type="entry name" value="Peptidase_M24B"/>
</dbReference>
<protein>
    <recommendedName>
        <fullName evidence="4">Creatinase N-terminal domain-containing protein</fullName>
    </recommendedName>
</protein>
<feature type="non-terminal residue" evidence="3">
    <location>
        <position position="356"/>
    </location>
</feature>
<reference evidence="3" key="1">
    <citation type="submission" date="2018-05" db="EMBL/GenBank/DDBJ databases">
        <authorList>
            <person name="Lanie J.A."/>
            <person name="Ng W.-L."/>
            <person name="Kazmierczak K.M."/>
            <person name="Andrzejewski T.M."/>
            <person name="Davidsen T.M."/>
            <person name="Wayne K.J."/>
            <person name="Tettelin H."/>
            <person name="Glass J.I."/>
            <person name="Rusch D."/>
            <person name="Podicherti R."/>
            <person name="Tsui H.-C.T."/>
            <person name="Winkler M.E."/>
        </authorList>
    </citation>
    <scope>NUCLEOTIDE SEQUENCE</scope>
</reference>
<proteinExistence type="predicted"/>
<evidence type="ECO:0000259" key="2">
    <source>
        <dbReference type="Pfam" id="PF01321"/>
    </source>
</evidence>
<dbReference type="Gene3D" id="3.40.350.10">
    <property type="entry name" value="Creatinase/prolidase N-terminal domain"/>
    <property type="match status" value="1"/>
</dbReference>
<dbReference type="InterPro" id="IPR000994">
    <property type="entry name" value="Pept_M24"/>
</dbReference>
<dbReference type="SUPFAM" id="SSF53092">
    <property type="entry name" value="Creatinase/prolidase N-terminal domain"/>
    <property type="match status" value="1"/>
</dbReference>
<evidence type="ECO:0000313" key="3">
    <source>
        <dbReference type="EMBL" id="SVB48602.1"/>
    </source>
</evidence>
<dbReference type="InterPro" id="IPR000587">
    <property type="entry name" value="Creatinase_N"/>
</dbReference>
<dbReference type="Pfam" id="PF00557">
    <property type="entry name" value="Peptidase_M24"/>
    <property type="match status" value="1"/>
</dbReference>
<accession>A0A382EE50</accession>
<dbReference type="PANTHER" id="PTHR46112">
    <property type="entry name" value="AMINOPEPTIDASE"/>
    <property type="match status" value="1"/>
</dbReference>
<dbReference type="AlphaFoldDB" id="A0A382EE50"/>
<name>A0A382EE50_9ZZZZ</name>
<dbReference type="Pfam" id="PF01321">
    <property type="entry name" value="Creatinase_N"/>
    <property type="match status" value="1"/>
</dbReference>
<dbReference type="Gene3D" id="3.90.230.10">
    <property type="entry name" value="Creatinase/methionine aminopeptidase superfamily"/>
    <property type="match status" value="1"/>
</dbReference>
<dbReference type="InterPro" id="IPR029149">
    <property type="entry name" value="Creatin/AminoP/Spt16_N"/>
</dbReference>
<feature type="domain" description="Peptidase M24" evidence="1">
    <location>
        <begin position="149"/>
        <end position="344"/>
    </location>
</feature>
<dbReference type="InterPro" id="IPR036005">
    <property type="entry name" value="Creatinase/aminopeptidase-like"/>
</dbReference>
<feature type="domain" description="Creatinase N-terminal" evidence="2">
    <location>
        <begin position="5"/>
        <end position="140"/>
    </location>
</feature>
<evidence type="ECO:0008006" key="4">
    <source>
        <dbReference type="Google" id="ProtNLM"/>
    </source>
</evidence>
<organism evidence="3">
    <name type="scientific">marine metagenome</name>
    <dbReference type="NCBI Taxonomy" id="408172"/>
    <lineage>
        <taxon>unclassified sequences</taxon>
        <taxon>metagenomes</taxon>
        <taxon>ecological metagenomes</taxon>
    </lineage>
</organism>
<evidence type="ECO:0000259" key="1">
    <source>
        <dbReference type="Pfam" id="PF00557"/>
    </source>
</evidence>
<dbReference type="EMBL" id="UINC01043906">
    <property type="protein sequence ID" value="SVB48602.1"/>
    <property type="molecule type" value="Genomic_DNA"/>
</dbReference>
<sequence length="356" mass="39980">MFKNRINTLRSKLKESNIDVALITDDDNVYYYTGYYDYLHMEFGRPTILIVPKEDKTVLITPAVDSGLAEDDALVDHIEPWNDGIGNEWREIIPDLLRKANCIAIELNYMPAIVRNYINSLVDQNEIVDVTPITSDMRMIKSEEELKLARHTGEVGLAMMTAGRGAIKAGVPEYEVALAISSAGTRKSSEILKKNYKGTRMSPLTHFLQIMSSGKDTLTAHHRASTKIIKHGDPVFLCFCGMNNFHRFKLGFDRTFWVGEILEKSQEKAYQVCIDSQSVALKLLRAGVIAEEIHAAYAEVIQKAGYDYPRFRCGRGTGFSFLEKPELVVGDKTVLKAGMVFSVDGCTYAKDFRAQV</sequence>
<dbReference type="CDD" id="cd01066">
    <property type="entry name" value="APP_MetAP"/>
    <property type="match status" value="1"/>
</dbReference>
<dbReference type="SUPFAM" id="SSF55920">
    <property type="entry name" value="Creatinase/aminopeptidase"/>
    <property type="match status" value="1"/>
</dbReference>
<dbReference type="PANTHER" id="PTHR46112:SF2">
    <property type="entry name" value="XAA-PRO AMINOPEPTIDASE P-RELATED"/>
    <property type="match status" value="1"/>
</dbReference>